<dbReference type="EMBL" id="JAQJAN010000002">
    <property type="protein sequence ID" value="KAJ5738027.1"/>
    <property type="molecule type" value="Genomic_DNA"/>
</dbReference>
<keyword evidence="1" id="KW-0812">Transmembrane</keyword>
<reference evidence="2" key="1">
    <citation type="journal article" date="2023" name="IMA Fungus">
        <title>Comparative genomic study of the Penicillium genus elucidates a diverse pangenome and 15 lateral gene transfer events.</title>
        <authorList>
            <person name="Petersen C."/>
            <person name="Sorensen T."/>
            <person name="Nielsen M.R."/>
            <person name="Sondergaard T.E."/>
            <person name="Sorensen J.L."/>
            <person name="Fitzpatrick D.A."/>
            <person name="Frisvad J.C."/>
            <person name="Nielsen K.L."/>
        </authorList>
    </citation>
    <scope>NUCLEOTIDE SEQUENCE</scope>
    <source>
        <strain evidence="2">IBT 17514</strain>
    </source>
</reference>
<evidence type="ECO:0000256" key="1">
    <source>
        <dbReference type="SAM" id="Phobius"/>
    </source>
</evidence>
<dbReference type="Pfam" id="PF20246">
    <property type="entry name" value="DUF6601"/>
    <property type="match status" value="1"/>
</dbReference>
<dbReference type="AlphaFoldDB" id="A0AAD6HU79"/>
<name>A0AAD6HU79_9EURO</name>
<dbReference type="PANTHER" id="PTHR34414:SF1">
    <property type="entry name" value="SUBTILISIN-LIKE SERINE PROTEASE"/>
    <property type="match status" value="1"/>
</dbReference>
<dbReference type="Proteomes" id="UP001215712">
    <property type="component" value="Unassembled WGS sequence"/>
</dbReference>
<dbReference type="PANTHER" id="PTHR34414">
    <property type="entry name" value="HET DOMAIN-CONTAINING PROTEIN-RELATED"/>
    <property type="match status" value="1"/>
</dbReference>
<evidence type="ECO:0000313" key="2">
    <source>
        <dbReference type="EMBL" id="KAJ5738027.1"/>
    </source>
</evidence>
<protein>
    <submittedName>
        <fullName evidence="2">Uncharacterized protein</fullName>
    </submittedName>
</protein>
<keyword evidence="1" id="KW-1133">Transmembrane helix</keyword>
<proteinExistence type="predicted"/>
<organism evidence="2 3">
    <name type="scientific">Penicillium malachiteum</name>
    <dbReference type="NCBI Taxonomy" id="1324776"/>
    <lineage>
        <taxon>Eukaryota</taxon>
        <taxon>Fungi</taxon>
        <taxon>Dikarya</taxon>
        <taxon>Ascomycota</taxon>
        <taxon>Pezizomycotina</taxon>
        <taxon>Eurotiomycetes</taxon>
        <taxon>Eurotiomycetidae</taxon>
        <taxon>Eurotiales</taxon>
        <taxon>Aspergillaceae</taxon>
        <taxon>Penicillium</taxon>
    </lineage>
</organism>
<evidence type="ECO:0000313" key="3">
    <source>
        <dbReference type="Proteomes" id="UP001215712"/>
    </source>
</evidence>
<gene>
    <name evidence="2" type="ORF">N7493_001182</name>
</gene>
<keyword evidence="1" id="KW-0472">Membrane</keyword>
<keyword evidence="3" id="KW-1185">Reference proteome</keyword>
<feature type="transmembrane region" description="Helical" evidence="1">
    <location>
        <begin position="102"/>
        <end position="123"/>
    </location>
</feature>
<accession>A0AAD6HU79</accession>
<dbReference type="InterPro" id="IPR046536">
    <property type="entry name" value="DUF6601"/>
</dbReference>
<comment type="caution">
    <text evidence="2">The sequence shown here is derived from an EMBL/GenBank/DDBJ whole genome shotgun (WGS) entry which is preliminary data.</text>
</comment>
<feature type="transmembrane region" description="Helical" evidence="1">
    <location>
        <begin position="135"/>
        <end position="158"/>
    </location>
</feature>
<sequence>MIDGAFQKYVEVYRNVSGDNSANVQTAFSIHMHGSAIAWEDWEDFVDEILTHHKGYDTHRRFHRAELRLARLNNVHRLTQFSPFETYLRDRRNFGSVFRDNITWLATTTAFLALVLTAMQVGLAADQLKNSKSFISASASFTVFAILGPLCAFGFIILDNPSPLKGTALAALRATKPSKQPSRRRAFWWSGLNRSS</sequence>
<reference evidence="2" key="2">
    <citation type="submission" date="2023-01" db="EMBL/GenBank/DDBJ databases">
        <authorList>
            <person name="Petersen C."/>
        </authorList>
    </citation>
    <scope>NUCLEOTIDE SEQUENCE</scope>
    <source>
        <strain evidence="2">IBT 17514</strain>
    </source>
</reference>